<dbReference type="PANTHER" id="PTHR33710">
    <property type="entry name" value="BNAC02G09200D PROTEIN"/>
    <property type="match status" value="1"/>
</dbReference>
<proteinExistence type="predicted"/>
<evidence type="ECO:0000313" key="2">
    <source>
        <dbReference type="Proteomes" id="UP000436088"/>
    </source>
</evidence>
<comment type="caution">
    <text evidence="1">The sequence shown here is derived from an EMBL/GenBank/DDBJ whole genome shotgun (WGS) entry which is preliminary data.</text>
</comment>
<organism evidence="1 2">
    <name type="scientific">Hibiscus syriacus</name>
    <name type="common">Rose of Sharon</name>
    <dbReference type="NCBI Taxonomy" id="106335"/>
    <lineage>
        <taxon>Eukaryota</taxon>
        <taxon>Viridiplantae</taxon>
        <taxon>Streptophyta</taxon>
        <taxon>Embryophyta</taxon>
        <taxon>Tracheophyta</taxon>
        <taxon>Spermatophyta</taxon>
        <taxon>Magnoliopsida</taxon>
        <taxon>eudicotyledons</taxon>
        <taxon>Gunneridae</taxon>
        <taxon>Pentapetalae</taxon>
        <taxon>rosids</taxon>
        <taxon>malvids</taxon>
        <taxon>Malvales</taxon>
        <taxon>Malvaceae</taxon>
        <taxon>Malvoideae</taxon>
        <taxon>Hibiscus</taxon>
    </lineage>
</organism>
<sequence length="196" mass="23047">MGDFNEVLFDSEKQGGRRKYRVHLDEFKSTLDRNDLIDCQPAKGWFTWTRGSPDNPIIVERLDRFVATHTWLATHTNFLVHSEFADRSDHCYLVMDTDYKVMSPMQTERTEYFRFEDCWSNEPRCIERVAMAWTTTHGTVLDKIQAMGSALHHWQFHRASNNIVRIAKLQRQVNDGLANRNARLDVPKFKAIKKEL</sequence>
<dbReference type="AlphaFoldDB" id="A0A6A2YH50"/>
<name>A0A6A2YH50_HIBSY</name>
<dbReference type="PANTHER" id="PTHR33710:SF71">
    <property type="entry name" value="ENDONUCLEASE_EXONUCLEASE_PHOSPHATASE DOMAIN-CONTAINING PROTEIN"/>
    <property type="match status" value="1"/>
</dbReference>
<dbReference type="Proteomes" id="UP000436088">
    <property type="component" value="Unassembled WGS sequence"/>
</dbReference>
<evidence type="ECO:0000313" key="1">
    <source>
        <dbReference type="EMBL" id="KAE8673834.1"/>
    </source>
</evidence>
<evidence type="ECO:0008006" key="3">
    <source>
        <dbReference type="Google" id="ProtNLM"/>
    </source>
</evidence>
<reference evidence="1" key="1">
    <citation type="submission" date="2019-09" db="EMBL/GenBank/DDBJ databases">
        <title>Draft genome information of white flower Hibiscus syriacus.</title>
        <authorList>
            <person name="Kim Y.-M."/>
        </authorList>
    </citation>
    <scope>NUCLEOTIDE SEQUENCE [LARGE SCALE GENOMIC DNA]</scope>
    <source>
        <strain evidence="1">YM2019G1</strain>
    </source>
</reference>
<protein>
    <recommendedName>
        <fullName evidence="3">Endonuclease/exonuclease/phosphatase domain-containing protein</fullName>
    </recommendedName>
</protein>
<dbReference type="SUPFAM" id="SSF56219">
    <property type="entry name" value="DNase I-like"/>
    <property type="match status" value="1"/>
</dbReference>
<keyword evidence="2" id="KW-1185">Reference proteome</keyword>
<dbReference type="Gene3D" id="3.60.10.10">
    <property type="entry name" value="Endonuclease/exonuclease/phosphatase"/>
    <property type="match status" value="1"/>
</dbReference>
<dbReference type="EMBL" id="VEPZ02001422">
    <property type="protein sequence ID" value="KAE8673834.1"/>
    <property type="molecule type" value="Genomic_DNA"/>
</dbReference>
<dbReference type="InterPro" id="IPR036691">
    <property type="entry name" value="Endo/exonu/phosph_ase_sf"/>
</dbReference>
<accession>A0A6A2YH50</accession>
<gene>
    <name evidence="1" type="ORF">F3Y22_tig00111772pilonHSYRG00385</name>
</gene>